<dbReference type="KEGG" id="thg:TCELL_0475"/>
<dbReference type="PANTHER" id="PTHR43075:SF1">
    <property type="entry name" value="FORMATE LYASE ACTIVATING ENZYME, PUTATIVE (AFU_ORTHOLOGUE AFUA_2G15630)-RELATED"/>
    <property type="match status" value="1"/>
</dbReference>
<dbReference type="GO" id="GO:0051536">
    <property type="term" value="F:iron-sulfur cluster binding"/>
    <property type="evidence" value="ECO:0007669"/>
    <property type="project" value="UniProtKB-KW"/>
</dbReference>
<dbReference type="GO" id="GO:0046872">
    <property type="term" value="F:metal ion binding"/>
    <property type="evidence" value="ECO:0007669"/>
    <property type="project" value="UniProtKB-KW"/>
</dbReference>
<dbReference type="GO" id="GO:0003824">
    <property type="term" value="F:catalytic activity"/>
    <property type="evidence" value="ECO:0007669"/>
    <property type="project" value="InterPro"/>
</dbReference>
<dbReference type="SFLD" id="SFLDS00029">
    <property type="entry name" value="Radical_SAM"/>
    <property type="match status" value="1"/>
</dbReference>
<keyword evidence="1" id="KW-0949">S-adenosyl-L-methionine</keyword>
<evidence type="ECO:0000259" key="5">
    <source>
        <dbReference type="Pfam" id="PF04055"/>
    </source>
</evidence>
<dbReference type="eggNOG" id="arCOG00934">
    <property type="taxonomic scope" value="Archaea"/>
</dbReference>
<keyword evidence="2" id="KW-0479">Metal-binding</keyword>
<evidence type="ECO:0000313" key="7">
    <source>
        <dbReference type="Proteomes" id="UP000005270"/>
    </source>
</evidence>
<dbReference type="STRING" id="1184251.TCELL_0475"/>
<evidence type="ECO:0000313" key="6">
    <source>
        <dbReference type="EMBL" id="AFK50900.1"/>
    </source>
</evidence>
<sequence>MKNMFEVFILRPDALAVWEDEVVRERLSWYHSVMVDEKPAKFIIARKVEVPEDPYRLDDMRELWKVHERAARDFDSLLREVKSADATPASYLRRPDPRHSYLDVKIAIARRLMDPCRLCERRCGARRLSGQPGVCLMADKCIVHSAFLHIGEEAPLVPSGTIFYGGCNFKCVFCQNYDISQVNARGGEVVSSLELAKVQRALRLRGARNINHVGGEPTPHVAFILESLKFLDVNVPQLWNSNMYMTEEVARLLLDVVDIWLPDLKYGNDECAWRLSKVRDYWAVATRNIKMAHDSGDMIIRHLVLPGHLECCTRRVLQWISENTPRALVNVMDQYRPEHLVLKYPEKYKEIARRLRRDEILEAYKMAEEFKLEYKQVS</sequence>
<keyword evidence="3" id="KW-0408">Iron</keyword>
<dbReference type="OrthoDB" id="371936at2157"/>
<gene>
    <name evidence="6" type="ordered locus">TCELL_0475</name>
</gene>
<evidence type="ECO:0000256" key="1">
    <source>
        <dbReference type="ARBA" id="ARBA00022691"/>
    </source>
</evidence>
<dbReference type="AlphaFoldDB" id="I3TDR2"/>
<dbReference type="HOGENOM" id="CLU_062674_0_1_2"/>
<name>I3TDR2_THEC1</name>
<dbReference type="EMBL" id="CP003531">
    <property type="protein sequence ID" value="AFK50900.1"/>
    <property type="molecule type" value="Genomic_DNA"/>
</dbReference>
<feature type="domain" description="Radical SAM core" evidence="5">
    <location>
        <begin position="162"/>
        <end position="319"/>
    </location>
</feature>
<dbReference type="Gene3D" id="3.20.20.70">
    <property type="entry name" value="Aldolase class I"/>
    <property type="match status" value="1"/>
</dbReference>
<keyword evidence="7" id="KW-1185">Reference proteome</keyword>
<dbReference type="Proteomes" id="UP000005270">
    <property type="component" value="Chromosome"/>
</dbReference>
<dbReference type="InterPro" id="IPR058240">
    <property type="entry name" value="rSAM_sf"/>
</dbReference>
<dbReference type="GeneID" id="13012772"/>
<dbReference type="Pfam" id="PF04055">
    <property type="entry name" value="Radical_SAM"/>
    <property type="match status" value="1"/>
</dbReference>
<dbReference type="InterPro" id="IPR007197">
    <property type="entry name" value="rSAM"/>
</dbReference>
<proteinExistence type="predicted"/>
<evidence type="ECO:0000256" key="4">
    <source>
        <dbReference type="ARBA" id="ARBA00023014"/>
    </source>
</evidence>
<organism evidence="6 7">
    <name type="scientific">Thermogladius calderae (strain DSM 22663 / VKM B-2946 / 1633)</name>
    <dbReference type="NCBI Taxonomy" id="1184251"/>
    <lineage>
        <taxon>Archaea</taxon>
        <taxon>Thermoproteota</taxon>
        <taxon>Thermoprotei</taxon>
        <taxon>Desulfurococcales</taxon>
        <taxon>Desulfurococcaceae</taxon>
        <taxon>Thermogladius</taxon>
    </lineage>
</organism>
<accession>I3TDR2</accession>
<dbReference type="CDD" id="cd01335">
    <property type="entry name" value="Radical_SAM"/>
    <property type="match status" value="1"/>
</dbReference>
<dbReference type="PANTHER" id="PTHR43075">
    <property type="entry name" value="FORMATE LYASE ACTIVATING ENZYME, PUTATIVE (AFU_ORTHOLOGUE AFUA_2G15630)-RELATED"/>
    <property type="match status" value="1"/>
</dbReference>
<dbReference type="SUPFAM" id="SSF102114">
    <property type="entry name" value="Radical SAM enzymes"/>
    <property type="match status" value="1"/>
</dbReference>
<dbReference type="InParanoid" id="I3TDR2"/>
<keyword evidence="4" id="KW-0411">Iron-sulfur</keyword>
<reference evidence="6 7" key="1">
    <citation type="journal article" date="2012" name="J. Bacteriol.">
        <title>Complete genome sequence of the hyperthermophilic cellulolytic Crenarchaeon 'Thermogladius cellulolyticus' 1633.</title>
        <authorList>
            <person name="Mardanov A.V."/>
            <person name="Kochetkova T.V."/>
            <person name="Beletsky A.V."/>
            <person name="Bonch-Osmolovskaya E.A."/>
            <person name="Ravin N.V."/>
            <person name="Skryabin K.G."/>
        </authorList>
    </citation>
    <scope>NUCLEOTIDE SEQUENCE [LARGE SCALE GENOMIC DNA]</scope>
    <source>
        <strain evidence="7">DSM 22663 / VKM B-2946 / 1633</strain>
    </source>
</reference>
<dbReference type="RefSeq" id="WP_014737150.1">
    <property type="nucleotide sequence ID" value="NC_017954.1"/>
</dbReference>
<evidence type="ECO:0000256" key="3">
    <source>
        <dbReference type="ARBA" id="ARBA00023004"/>
    </source>
</evidence>
<dbReference type="InterPro" id="IPR013785">
    <property type="entry name" value="Aldolase_TIM"/>
</dbReference>
<evidence type="ECO:0000256" key="2">
    <source>
        <dbReference type="ARBA" id="ARBA00022723"/>
    </source>
</evidence>
<protein>
    <submittedName>
        <fullName evidence="6">Radical SAM domain protein</fullName>
    </submittedName>
</protein>
<dbReference type="InterPro" id="IPR040085">
    <property type="entry name" value="MJ0674-like"/>
</dbReference>
<dbReference type="SFLD" id="SFLDG01099">
    <property type="entry name" value="Uncharacterised_Radical_SAM_Su"/>
    <property type="match status" value="1"/>
</dbReference>